<comment type="caution">
    <text evidence="2">The sequence shown here is derived from an EMBL/GenBank/DDBJ whole genome shotgun (WGS) entry which is preliminary data.</text>
</comment>
<dbReference type="Gene3D" id="3.30.70.100">
    <property type="match status" value="1"/>
</dbReference>
<dbReference type="SUPFAM" id="SSF54909">
    <property type="entry name" value="Dimeric alpha+beta barrel"/>
    <property type="match status" value="1"/>
</dbReference>
<dbReference type="PANTHER" id="PTHR33336:SF3">
    <property type="entry name" value="ABM DOMAIN-CONTAINING PROTEIN"/>
    <property type="match status" value="1"/>
</dbReference>
<feature type="non-terminal residue" evidence="2">
    <location>
        <position position="99"/>
    </location>
</feature>
<dbReference type="InterPro" id="IPR050744">
    <property type="entry name" value="AI-2_Isomerase_LsrG"/>
</dbReference>
<dbReference type="Proteomes" id="UP000824165">
    <property type="component" value="Unassembled WGS sequence"/>
</dbReference>
<keyword evidence="2" id="KW-0503">Monooxygenase</keyword>
<dbReference type="PROSITE" id="PS51725">
    <property type="entry name" value="ABM"/>
    <property type="match status" value="1"/>
</dbReference>
<dbReference type="InterPro" id="IPR011008">
    <property type="entry name" value="Dimeric_a/b-barrel"/>
</dbReference>
<dbReference type="EMBL" id="DVLU01000005">
    <property type="protein sequence ID" value="HIT84398.1"/>
    <property type="molecule type" value="Genomic_DNA"/>
</dbReference>
<reference evidence="2" key="1">
    <citation type="submission" date="2020-10" db="EMBL/GenBank/DDBJ databases">
        <authorList>
            <person name="Gilroy R."/>
        </authorList>
    </citation>
    <scope>NUCLEOTIDE SEQUENCE</scope>
    <source>
        <strain evidence="2">CHK181-108</strain>
    </source>
</reference>
<dbReference type="Pfam" id="PF03992">
    <property type="entry name" value="ABM"/>
    <property type="match status" value="1"/>
</dbReference>
<dbReference type="GO" id="GO:0004497">
    <property type="term" value="F:monooxygenase activity"/>
    <property type="evidence" value="ECO:0007669"/>
    <property type="project" value="UniProtKB-KW"/>
</dbReference>
<dbReference type="PANTHER" id="PTHR33336">
    <property type="entry name" value="QUINOL MONOOXYGENASE YGIN-RELATED"/>
    <property type="match status" value="1"/>
</dbReference>
<gene>
    <name evidence="2" type="ORF">IAA60_00675</name>
</gene>
<proteinExistence type="predicted"/>
<evidence type="ECO:0000259" key="1">
    <source>
        <dbReference type="PROSITE" id="PS51725"/>
    </source>
</evidence>
<name>A0A9D1H186_9FIRM</name>
<keyword evidence="2" id="KW-0560">Oxidoreductase</keyword>
<protein>
    <submittedName>
        <fullName evidence="2">Antibiotic biosynthesis monooxygenase</fullName>
    </submittedName>
</protein>
<evidence type="ECO:0000313" key="3">
    <source>
        <dbReference type="Proteomes" id="UP000824165"/>
    </source>
</evidence>
<organism evidence="2 3">
    <name type="scientific">Candidatus Ornithomonoglobus intestinigallinarum</name>
    <dbReference type="NCBI Taxonomy" id="2840894"/>
    <lineage>
        <taxon>Bacteria</taxon>
        <taxon>Bacillati</taxon>
        <taxon>Bacillota</taxon>
        <taxon>Clostridia</taxon>
        <taxon>Candidatus Ornithomonoglobus</taxon>
    </lineage>
</organism>
<sequence length="99" mass="11308">MITIIARFGVLPGKDGEFIKHAVDVTRETRKERGNLSYKILRSEEPDGGFTFIEEWLNDAAIEQHNSAKHFVKFMDAIKPIIKGDVSIERLSKVPSIFY</sequence>
<reference evidence="2" key="2">
    <citation type="journal article" date="2021" name="PeerJ">
        <title>Extensive microbial diversity within the chicken gut microbiome revealed by metagenomics and culture.</title>
        <authorList>
            <person name="Gilroy R."/>
            <person name="Ravi A."/>
            <person name="Getino M."/>
            <person name="Pursley I."/>
            <person name="Horton D.L."/>
            <person name="Alikhan N.F."/>
            <person name="Baker D."/>
            <person name="Gharbi K."/>
            <person name="Hall N."/>
            <person name="Watson M."/>
            <person name="Adriaenssens E.M."/>
            <person name="Foster-Nyarko E."/>
            <person name="Jarju S."/>
            <person name="Secka A."/>
            <person name="Antonio M."/>
            <person name="Oren A."/>
            <person name="Chaudhuri R.R."/>
            <person name="La Ragione R."/>
            <person name="Hildebrand F."/>
            <person name="Pallen M.J."/>
        </authorList>
    </citation>
    <scope>NUCLEOTIDE SEQUENCE</scope>
    <source>
        <strain evidence="2">CHK181-108</strain>
    </source>
</reference>
<dbReference type="AlphaFoldDB" id="A0A9D1H186"/>
<accession>A0A9D1H186</accession>
<evidence type="ECO:0000313" key="2">
    <source>
        <dbReference type="EMBL" id="HIT84398.1"/>
    </source>
</evidence>
<feature type="domain" description="ABM" evidence="1">
    <location>
        <begin position="2"/>
        <end position="90"/>
    </location>
</feature>
<dbReference type="InterPro" id="IPR007138">
    <property type="entry name" value="ABM_dom"/>
</dbReference>